<dbReference type="SMART" id="SM01232">
    <property type="entry name" value="H2TH"/>
    <property type="match status" value="1"/>
</dbReference>
<dbReference type="InterPro" id="IPR035937">
    <property type="entry name" value="FPG_N"/>
</dbReference>
<feature type="domain" description="FPG-type" evidence="16">
    <location>
        <begin position="236"/>
        <end position="270"/>
    </location>
</feature>
<comment type="function">
    <text evidence="15">Involved in base excision repair of DNA damaged by oxidation or by mutagenic agents. Acts as DNA glycosylase that recognizes and removes damaged bases. Has a preference for oxidized purines, such as 7,8-dihydro-8-oxoguanine (8-oxoG). Has AP (apurinic/apyrimidinic) lyase activity and introduces nicks in the DNA strand. Cleaves the DNA backbone by beta-delta elimination to generate a single-strand break at the site of the removed base with both 3'- and 5'-phosphates.</text>
</comment>
<dbReference type="NCBIfam" id="TIGR00577">
    <property type="entry name" value="fpg"/>
    <property type="match status" value="1"/>
</dbReference>
<organism evidence="18 19">
    <name type="scientific">Psychromonas marina</name>
    <dbReference type="NCBI Taxonomy" id="88364"/>
    <lineage>
        <taxon>Bacteria</taxon>
        <taxon>Pseudomonadati</taxon>
        <taxon>Pseudomonadota</taxon>
        <taxon>Gammaproteobacteria</taxon>
        <taxon>Alteromonadales</taxon>
        <taxon>Psychromonadaceae</taxon>
        <taxon>Psychromonas</taxon>
    </lineage>
</organism>
<keyword evidence="6 15" id="KW-0863">Zinc-finger</keyword>
<keyword evidence="11 15" id="KW-0456">Lyase</keyword>
<dbReference type="PROSITE" id="PS51066">
    <property type="entry name" value="ZF_FPG_2"/>
    <property type="match status" value="1"/>
</dbReference>
<dbReference type="PANTHER" id="PTHR22993:SF9">
    <property type="entry name" value="FORMAMIDOPYRIMIDINE-DNA GLYCOSYLASE"/>
    <property type="match status" value="1"/>
</dbReference>
<evidence type="ECO:0000313" key="19">
    <source>
        <dbReference type="Proteomes" id="UP001157353"/>
    </source>
</evidence>
<comment type="catalytic activity">
    <reaction evidence="14 15">
        <text>2'-deoxyribonucleotide-(2'-deoxyribose 5'-phosphate)-2'-deoxyribonucleotide-DNA = a 3'-end 2'-deoxyribonucleotide-(2,3-dehydro-2,3-deoxyribose 5'-phosphate)-DNA + a 5'-end 5'-phospho-2'-deoxyribonucleoside-DNA + H(+)</text>
        <dbReference type="Rhea" id="RHEA:66592"/>
        <dbReference type="Rhea" id="RHEA-COMP:13180"/>
        <dbReference type="Rhea" id="RHEA-COMP:16897"/>
        <dbReference type="Rhea" id="RHEA-COMP:17067"/>
        <dbReference type="ChEBI" id="CHEBI:15378"/>
        <dbReference type="ChEBI" id="CHEBI:136412"/>
        <dbReference type="ChEBI" id="CHEBI:157695"/>
        <dbReference type="ChEBI" id="CHEBI:167181"/>
        <dbReference type="EC" id="4.2.99.18"/>
    </reaction>
</comment>
<evidence type="ECO:0000256" key="6">
    <source>
        <dbReference type="ARBA" id="ARBA00022771"/>
    </source>
</evidence>
<evidence type="ECO:0000256" key="10">
    <source>
        <dbReference type="ARBA" id="ARBA00023204"/>
    </source>
</evidence>
<dbReference type="Gene3D" id="1.10.8.50">
    <property type="match status" value="1"/>
</dbReference>
<keyword evidence="19" id="KW-1185">Reference proteome</keyword>
<evidence type="ECO:0000256" key="11">
    <source>
        <dbReference type="ARBA" id="ARBA00023239"/>
    </source>
</evidence>
<dbReference type="NCBIfam" id="NF002211">
    <property type="entry name" value="PRK01103.1"/>
    <property type="match status" value="1"/>
</dbReference>
<feature type="active site" description="Proton donor; for delta-elimination activity" evidence="15">
    <location>
        <position position="260"/>
    </location>
</feature>
<dbReference type="SUPFAM" id="SSF81624">
    <property type="entry name" value="N-terminal domain of MutM-like DNA repair proteins"/>
    <property type="match status" value="1"/>
</dbReference>
<comment type="cofactor">
    <cofactor evidence="15">
        <name>Zn(2+)</name>
        <dbReference type="ChEBI" id="CHEBI:29105"/>
    </cofactor>
    <text evidence="15">Binds 1 zinc ion per subunit.</text>
</comment>
<dbReference type="EC" id="4.2.99.18" evidence="15"/>
<evidence type="ECO:0000256" key="7">
    <source>
        <dbReference type="ARBA" id="ARBA00022801"/>
    </source>
</evidence>
<evidence type="ECO:0000256" key="5">
    <source>
        <dbReference type="ARBA" id="ARBA00022763"/>
    </source>
</evidence>
<dbReference type="SUPFAM" id="SSF57716">
    <property type="entry name" value="Glucocorticoid receptor-like (DNA-binding domain)"/>
    <property type="match status" value="1"/>
</dbReference>
<feature type="active site" description="Proton donor" evidence="15">
    <location>
        <position position="3"/>
    </location>
</feature>
<comment type="subunit">
    <text evidence="3 15">Monomer.</text>
</comment>
<gene>
    <name evidence="15 18" type="primary">mutM</name>
    <name evidence="15" type="synonym">fpg</name>
    <name evidence="18" type="ORF">GCM10007916_37420</name>
</gene>
<keyword evidence="12 15" id="KW-0511">Multifunctional enzyme</keyword>
<evidence type="ECO:0000313" key="18">
    <source>
        <dbReference type="EMBL" id="GLS92670.1"/>
    </source>
</evidence>
<sequence length="270" mass="29943">MPELPEVETSRRGISPHIIGSTISDVIIRQPQLRWIIPSDLLNHLQAKKLLSIDRRAKYLLLNFESGTLLIHLGMSGNLRICPLNSDVEKHDHADFIFDNCLLRYTDPRRFGAILWLGLTPQNSTLLSHLGPEPLSEEFTGKHLFELAGKRKIPIKQFIMDQKVVTGVGNIYATEALFIAGISPIRAAGNVSLKRYQLLTSAIKEILVEAIKQGGTTLKDFVGGDGKPGYFQQTLHIYGKTGGNCPKCKSGLKSLKLAARNSVYCPKCQK</sequence>
<dbReference type="PROSITE" id="PS01242">
    <property type="entry name" value="ZF_FPG_1"/>
    <property type="match status" value="1"/>
</dbReference>
<dbReference type="InterPro" id="IPR015886">
    <property type="entry name" value="H2TH_FPG"/>
</dbReference>
<keyword evidence="7 15" id="KW-0378">Hydrolase</keyword>
<protein>
    <recommendedName>
        <fullName evidence="15">Formamidopyrimidine-DNA glycosylase</fullName>
        <shortName evidence="15">Fapy-DNA glycosylase</shortName>
        <ecNumber evidence="15">3.2.2.23</ecNumber>
    </recommendedName>
    <alternativeName>
        <fullName evidence="15">DNA-(apurinic or apyrimidinic site) lyase MutM</fullName>
        <shortName evidence="15">AP lyase MutM</shortName>
        <ecNumber evidence="15">4.2.99.18</ecNumber>
    </alternativeName>
</protein>
<evidence type="ECO:0000259" key="17">
    <source>
        <dbReference type="PROSITE" id="PS51068"/>
    </source>
</evidence>
<dbReference type="EMBL" id="BSPQ01000030">
    <property type="protein sequence ID" value="GLS92670.1"/>
    <property type="molecule type" value="Genomic_DNA"/>
</dbReference>
<evidence type="ECO:0000256" key="4">
    <source>
        <dbReference type="ARBA" id="ARBA00022723"/>
    </source>
</evidence>
<dbReference type="InterPro" id="IPR010979">
    <property type="entry name" value="Ribosomal_uS13-like_H2TH"/>
</dbReference>
<keyword evidence="8 15" id="KW-0862">Zinc</keyword>
<dbReference type="InterPro" id="IPR020629">
    <property type="entry name" value="FPG_Glyclase"/>
</dbReference>
<feature type="binding site" evidence="15">
    <location>
        <position position="91"/>
    </location>
    <ligand>
        <name>DNA</name>
        <dbReference type="ChEBI" id="CHEBI:16991"/>
    </ligand>
</feature>
<dbReference type="PANTHER" id="PTHR22993">
    <property type="entry name" value="FORMAMIDOPYRIMIDINE-DNA GLYCOSYLASE"/>
    <property type="match status" value="1"/>
</dbReference>
<dbReference type="Pfam" id="PF06831">
    <property type="entry name" value="H2TH"/>
    <property type="match status" value="1"/>
</dbReference>
<keyword evidence="4 15" id="KW-0479">Metal-binding</keyword>
<dbReference type="CDD" id="cd08966">
    <property type="entry name" value="EcFpg-like_N"/>
    <property type="match status" value="1"/>
</dbReference>
<dbReference type="InterPro" id="IPR000214">
    <property type="entry name" value="Znf_DNA_glyclase/AP_lyase"/>
</dbReference>
<dbReference type="Gene3D" id="3.20.190.10">
    <property type="entry name" value="MutM-like, N-terminal"/>
    <property type="match status" value="1"/>
</dbReference>
<evidence type="ECO:0000256" key="2">
    <source>
        <dbReference type="ARBA" id="ARBA00009409"/>
    </source>
</evidence>
<evidence type="ECO:0000256" key="15">
    <source>
        <dbReference type="HAMAP-Rule" id="MF_00103"/>
    </source>
</evidence>
<proteinExistence type="inferred from homology"/>
<evidence type="ECO:0000256" key="1">
    <source>
        <dbReference type="ARBA" id="ARBA00001668"/>
    </source>
</evidence>
<comment type="caution">
    <text evidence="18">The sequence shown here is derived from an EMBL/GenBank/DDBJ whole genome shotgun (WGS) entry which is preliminary data.</text>
</comment>
<evidence type="ECO:0000256" key="3">
    <source>
        <dbReference type="ARBA" id="ARBA00011245"/>
    </source>
</evidence>
<evidence type="ECO:0000259" key="16">
    <source>
        <dbReference type="PROSITE" id="PS51066"/>
    </source>
</evidence>
<comment type="catalytic activity">
    <reaction evidence="1 15">
        <text>Hydrolysis of DNA containing ring-opened 7-methylguanine residues, releasing 2,6-diamino-4-hydroxy-5-(N-methyl)formamidopyrimidine.</text>
        <dbReference type="EC" id="3.2.2.23"/>
    </reaction>
</comment>
<dbReference type="InterPro" id="IPR012319">
    <property type="entry name" value="FPG_cat"/>
</dbReference>
<feature type="domain" description="Formamidopyrimidine-DNA glycosylase catalytic" evidence="17">
    <location>
        <begin position="2"/>
        <end position="112"/>
    </location>
</feature>
<accession>A0ABQ6E693</accession>
<evidence type="ECO:0000256" key="12">
    <source>
        <dbReference type="ARBA" id="ARBA00023268"/>
    </source>
</evidence>
<evidence type="ECO:0000256" key="9">
    <source>
        <dbReference type="ARBA" id="ARBA00023125"/>
    </source>
</evidence>
<evidence type="ECO:0000256" key="8">
    <source>
        <dbReference type="ARBA" id="ARBA00022833"/>
    </source>
</evidence>
<reference evidence="19" key="1">
    <citation type="journal article" date="2019" name="Int. J. Syst. Evol. Microbiol.">
        <title>The Global Catalogue of Microorganisms (GCM) 10K type strain sequencing project: providing services to taxonomists for standard genome sequencing and annotation.</title>
        <authorList>
            <consortium name="The Broad Institute Genomics Platform"/>
            <consortium name="The Broad Institute Genome Sequencing Center for Infectious Disease"/>
            <person name="Wu L."/>
            <person name="Ma J."/>
        </authorList>
    </citation>
    <scope>NUCLEOTIDE SEQUENCE [LARGE SCALE GENOMIC DNA]</scope>
    <source>
        <strain evidence="19">NBRC 103166</strain>
    </source>
</reference>
<dbReference type="Pfam" id="PF01149">
    <property type="entry name" value="Fapy_DNA_glyco"/>
    <property type="match status" value="1"/>
</dbReference>
<dbReference type="SUPFAM" id="SSF46946">
    <property type="entry name" value="S13-like H2TH domain"/>
    <property type="match status" value="1"/>
</dbReference>
<feature type="active site" description="Proton donor; for beta-elimination activity" evidence="15">
    <location>
        <position position="58"/>
    </location>
</feature>
<keyword evidence="9 15" id="KW-0238">DNA-binding</keyword>
<evidence type="ECO:0000256" key="13">
    <source>
        <dbReference type="ARBA" id="ARBA00023295"/>
    </source>
</evidence>
<dbReference type="InterPro" id="IPR015887">
    <property type="entry name" value="DNA_glyclase_Znf_dom_DNA_BS"/>
</dbReference>
<dbReference type="HAMAP" id="MF_00103">
    <property type="entry name" value="Fapy_DNA_glycosyl"/>
    <property type="match status" value="1"/>
</dbReference>
<dbReference type="RefSeq" id="WP_284205808.1">
    <property type="nucleotide sequence ID" value="NZ_BSPQ01000030.1"/>
</dbReference>
<feature type="binding site" evidence="15">
    <location>
        <position position="109"/>
    </location>
    <ligand>
        <name>DNA</name>
        <dbReference type="ChEBI" id="CHEBI:16991"/>
    </ligand>
</feature>
<comment type="similarity">
    <text evidence="2 15">Belongs to the FPG family.</text>
</comment>
<evidence type="ECO:0000256" key="14">
    <source>
        <dbReference type="ARBA" id="ARBA00044632"/>
    </source>
</evidence>
<name>A0ABQ6E693_9GAMM</name>
<dbReference type="Proteomes" id="UP001157353">
    <property type="component" value="Unassembled WGS sequence"/>
</dbReference>
<keyword evidence="5 15" id="KW-0227">DNA damage</keyword>
<keyword evidence="10 15" id="KW-0234">DNA repair</keyword>
<dbReference type="SMART" id="SM00898">
    <property type="entry name" value="Fapy_DNA_glyco"/>
    <property type="match status" value="1"/>
</dbReference>
<feature type="active site" description="Schiff-base intermediate with DNA" evidence="15">
    <location>
        <position position="2"/>
    </location>
</feature>
<dbReference type="EC" id="3.2.2.23" evidence="15"/>
<keyword evidence="13 15" id="KW-0326">Glycosidase</keyword>
<dbReference type="PROSITE" id="PS51068">
    <property type="entry name" value="FPG_CAT"/>
    <property type="match status" value="1"/>
</dbReference>
<feature type="binding site" evidence="15">
    <location>
        <position position="151"/>
    </location>
    <ligand>
        <name>DNA</name>
        <dbReference type="ChEBI" id="CHEBI:16991"/>
    </ligand>
</feature>